<dbReference type="Proteomes" id="UP000001424">
    <property type="component" value="Chromosome"/>
</dbReference>
<dbReference type="AlphaFoldDB" id="Q7NYQ5"/>
<gene>
    <name evidence="1" type="ordered locus">CV_1218</name>
</gene>
<proteinExistence type="predicted"/>
<sequence>MVPFETNSINIDLYLELKVTHDHKTLSRKIIFLEPSSYHLHDAQTHPMPFEYYSTPYQFSSRLYIG</sequence>
<dbReference type="HOGENOM" id="CLU_2823300_0_0_4"/>
<protein>
    <submittedName>
        <fullName evidence="1">Uncharacterized protein</fullName>
    </submittedName>
</protein>
<accession>Q7NYQ5</accession>
<dbReference type="EMBL" id="AE016825">
    <property type="protein sequence ID" value="AAQ58893.1"/>
    <property type="molecule type" value="Genomic_DNA"/>
</dbReference>
<name>Q7NYQ5_CHRVO</name>
<organism evidence="1 2">
    <name type="scientific">Chromobacterium violaceum (strain ATCC 12472 / DSM 30191 / JCM 1249 / CCUG 213 / NBRC 12614 / NCIMB 9131 / NCTC 9757 / MK)</name>
    <dbReference type="NCBI Taxonomy" id="243365"/>
    <lineage>
        <taxon>Bacteria</taxon>
        <taxon>Pseudomonadati</taxon>
        <taxon>Pseudomonadota</taxon>
        <taxon>Betaproteobacteria</taxon>
        <taxon>Neisseriales</taxon>
        <taxon>Chromobacteriaceae</taxon>
        <taxon>Chromobacterium</taxon>
    </lineage>
</organism>
<evidence type="ECO:0000313" key="2">
    <source>
        <dbReference type="Proteomes" id="UP000001424"/>
    </source>
</evidence>
<reference evidence="1 2" key="1">
    <citation type="journal article" date="2003" name="Proc. Natl. Acad. Sci. U.S.A.">
        <title>The complete genome sequence of Chromobacterium violaceum reveals remarkable and exploitable bacterial adaptability.</title>
        <authorList>
            <person name="Vasconcelos A.T.R."/>
            <person name="de Almeida D.F."/>
            <person name="Almeida F.C."/>
            <person name="de Almeida L.G.P."/>
            <person name="de Almeida R."/>
            <person name="Goncalves J.A.A."/>
            <person name="Andrade E.M."/>
            <person name="Antonio R.V."/>
            <person name="Araripe J."/>
            <person name="de Araujo M.F.F."/>
            <person name="Filho S.A."/>
            <person name="Azevedo V."/>
            <person name="Batista A.J."/>
            <person name="Bataus L.A.M."/>
            <person name="Batista J.S."/>
            <person name="Belo A."/>
            <person name="vander Berg C."/>
            <person name="Blamey J."/>
            <person name="Bogo M."/>
            <person name="Bonato S."/>
            <person name="Bordignon J."/>
            <person name="Brito C.A."/>
            <person name="Brocchi M."/>
            <person name="Burity H.A."/>
            <person name="Camargo A.A."/>
            <person name="Cardoso D.D.P."/>
            <person name="Carneiro N.P."/>
            <person name="Carraro D.M."/>
            <person name="Carvalho C.M.B."/>
            <person name="Cascardo J.C.M."/>
            <person name="Cavada B.S."/>
            <person name="Chueire L.M.O."/>
            <person name="Pasa T.B.C."/>
            <person name="Duran N."/>
            <person name="Fagundes N."/>
            <person name="Falcao C.L."/>
            <person name="Fantinatti F."/>
            <person name="Farias I.P."/>
            <person name="Felipe M.S.S."/>
            <person name="Ferrari L.P."/>
            <person name="Ferro J.A."/>
            <person name="Ferro M.I.T."/>
            <person name="Franco G.R."/>
            <person name="Freitas N.S.A."/>
            <person name="Furlan L.R."/>
            <person name="Gazzinelli R.T."/>
            <person name="Gomes E.A."/>
            <person name="Goncalves P.R."/>
            <person name="Grangeiro T.B."/>
            <person name="Grattapaglia D."/>
            <person name="Grisard E.C."/>
            <person name="Guimaraes C.T."/>
            <person name="Hanna E.S."/>
            <person name="Hungria M."/>
            <person name="Jardim S.N."/>
            <person name="Laurino J."/>
            <person name="Leoi L.C.T."/>
            <person name="Fassarella L."/>
            <person name="Lima A."/>
            <person name="Loureiro M.F."/>
            <person name="Lyra M.C.P."/>
            <person name="Macedo M."/>
            <person name="Madeira H.M.F."/>
            <person name="Manfio G.P."/>
            <person name="Maranhao A.Q."/>
            <person name="Martins W.S."/>
            <person name="di Mauro S.M.Z."/>
            <person name="de Medeiros S.R.B."/>
            <person name="Meissner R.D.V."/>
            <person name="Menck C.F.M."/>
            <person name="Moreira M.A.M."/>
            <person name="Nascimento F.F."/>
            <person name="Nicolas M.F."/>
            <person name="Oliveira J.G."/>
            <person name="Oliveira S.C."/>
            <person name="Paixao R.F.C."/>
            <person name="Parente J.A."/>
            <person name="Pedrosa F.O."/>
            <person name="Pena S.J.D."/>
            <person name="Perreira J.O."/>
            <person name="Perreira M."/>
            <person name="Pinto L.S.R.C."/>
            <person name="Pinto L.S."/>
            <person name="Porto J.I.R."/>
            <person name="Potrich D.P."/>
            <person name="Neto C.E.R."/>
            <person name="Reis A.M.M."/>
            <person name="Rigo L.U."/>
            <person name="Rondinelli E."/>
            <person name="dos Santos E.B.P."/>
            <person name="Santos F.R."/>
            <person name="Schneider M.P.C."/>
            <person name="Seuanez H.N."/>
            <person name="Silva A.M.R."/>
            <person name="da Silva A.L.C."/>
            <person name="Silva D.W."/>
            <person name="Silva R."/>
            <person name="Simoes I.C."/>
            <person name="Simon D."/>
            <person name="Soares C.M.A."/>
            <person name="Soares R.B.A."/>
            <person name="Souza E.M."/>
            <person name="Souza K.R.L."/>
            <person name="Souza R.C."/>
            <person name="Steffens M.B.R."/>
            <person name="Steindel M."/>
            <person name="Teixeira S.R."/>
            <person name="Urmenyi T."/>
            <person name="Vettore A."/>
            <person name="Wassem R."/>
            <person name="Zaha A."/>
            <person name="Simpson A.J.G."/>
        </authorList>
    </citation>
    <scope>NUCLEOTIDE SEQUENCE [LARGE SCALE GENOMIC DNA]</scope>
    <source>
        <strain evidence="2">ATCC 12472 / DSM 30191 / JCM 1249 / NBRC 12614 / NCIMB 9131 / NCTC 9757</strain>
    </source>
</reference>
<keyword evidence="2" id="KW-1185">Reference proteome</keyword>
<dbReference type="STRING" id="243365.CV_1218"/>
<evidence type="ECO:0000313" key="1">
    <source>
        <dbReference type="EMBL" id="AAQ58893.1"/>
    </source>
</evidence>
<dbReference type="KEGG" id="cvi:CV_1218"/>